<dbReference type="Pfam" id="PF00440">
    <property type="entry name" value="TetR_N"/>
    <property type="match status" value="1"/>
</dbReference>
<dbReference type="GO" id="GO:0003677">
    <property type="term" value="F:DNA binding"/>
    <property type="evidence" value="ECO:0007669"/>
    <property type="project" value="UniProtKB-UniRule"/>
</dbReference>
<gene>
    <name evidence="4" type="ORF">D9R08_06060</name>
</gene>
<dbReference type="Gene3D" id="1.10.357.10">
    <property type="entry name" value="Tetracycline Repressor, domain 2"/>
    <property type="match status" value="1"/>
</dbReference>
<evidence type="ECO:0000313" key="4">
    <source>
        <dbReference type="EMBL" id="RMA43186.1"/>
    </source>
</evidence>
<dbReference type="InterPro" id="IPR001647">
    <property type="entry name" value="HTH_TetR"/>
</dbReference>
<reference evidence="4 5" key="1">
    <citation type="submission" date="2018-10" db="EMBL/GenBank/DDBJ databases">
        <authorList>
            <person name="Jung H.S."/>
            <person name="Jeon C.O."/>
        </authorList>
    </citation>
    <scope>NUCLEOTIDE SEQUENCE [LARGE SCALE GENOMIC DNA]</scope>
    <source>
        <strain evidence="4 5">MA-7-27</strain>
    </source>
</reference>
<organism evidence="4 5">
    <name type="scientific">Rhodophyticola porphyridii</name>
    <dbReference type="NCBI Taxonomy" id="1852017"/>
    <lineage>
        <taxon>Bacteria</taxon>
        <taxon>Pseudomonadati</taxon>
        <taxon>Pseudomonadota</taxon>
        <taxon>Alphaproteobacteria</taxon>
        <taxon>Rhodobacterales</taxon>
        <taxon>Roseobacteraceae</taxon>
        <taxon>Rhodophyticola</taxon>
    </lineage>
</organism>
<keyword evidence="5" id="KW-1185">Reference proteome</keyword>
<evidence type="ECO:0000259" key="3">
    <source>
        <dbReference type="PROSITE" id="PS50977"/>
    </source>
</evidence>
<evidence type="ECO:0000256" key="1">
    <source>
        <dbReference type="ARBA" id="ARBA00023125"/>
    </source>
</evidence>
<evidence type="ECO:0000313" key="5">
    <source>
        <dbReference type="Proteomes" id="UP000281343"/>
    </source>
</evidence>
<comment type="caution">
    <text evidence="4">The sequence shown here is derived from an EMBL/GenBank/DDBJ whole genome shotgun (WGS) entry which is preliminary data.</text>
</comment>
<dbReference type="Proteomes" id="UP000281343">
    <property type="component" value="Unassembled WGS sequence"/>
</dbReference>
<name>A0A3L9YB50_9RHOB</name>
<dbReference type="PROSITE" id="PS50977">
    <property type="entry name" value="HTH_TETR_2"/>
    <property type="match status" value="1"/>
</dbReference>
<dbReference type="OrthoDB" id="3218408at2"/>
<feature type="domain" description="HTH tetR-type" evidence="3">
    <location>
        <begin position="7"/>
        <end position="67"/>
    </location>
</feature>
<evidence type="ECO:0000256" key="2">
    <source>
        <dbReference type="PROSITE-ProRule" id="PRU00335"/>
    </source>
</evidence>
<feature type="DNA-binding region" description="H-T-H motif" evidence="2">
    <location>
        <begin position="30"/>
        <end position="49"/>
    </location>
</feature>
<proteinExistence type="predicted"/>
<dbReference type="EMBL" id="RCNT01000002">
    <property type="protein sequence ID" value="RMA43186.1"/>
    <property type="molecule type" value="Genomic_DNA"/>
</dbReference>
<keyword evidence="1 2" id="KW-0238">DNA-binding</keyword>
<dbReference type="RefSeq" id="WP_121897121.1">
    <property type="nucleotide sequence ID" value="NZ_RCNT01000002.1"/>
</dbReference>
<accession>A0A3L9YB50</accession>
<dbReference type="SUPFAM" id="SSF46689">
    <property type="entry name" value="Homeodomain-like"/>
    <property type="match status" value="1"/>
</dbReference>
<dbReference type="InterPro" id="IPR009057">
    <property type="entry name" value="Homeodomain-like_sf"/>
</dbReference>
<sequence length="200" mass="22664">MTAPRKRFDRDDWLTLGLDLLSAEGPDALRIDKVCAEAGLTKGSFYHHFADQATFLEALVDHWRAVQTDNPIADFDLEQFDAEAFERIVQEMIALDMHLELNIRKLAARDPALAAKVAATDAARLSFTARIYEMRFGVDPAMAQDIALLDYGAFSGIVMLRPDISLEDRIRLYTIFDDMLKARFAEPEFRRKIAPRPCSP</sequence>
<protein>
    <submittedName>
        <fullName evidence="4">TetR/AcrR family transcriptional regulator</fullName>
    </submittedName>
</protein>
<dbReference type="AlphaFoldDB" id="A0A3L9YB50"/>